<organism evidence="1 2">
    <name type="scientific">Auriscalpium vulgare</name>
    <dbReference type="NCBI Taxonomy" id="40419"/>
    <lineage>
        <taxon>Eukaryota</taxon>
        <taxon>Fungi</taxon>
        <taxon>Dikarya</taxon>
        <taxon>Basidiomycota</taxon>
        <taxon>Agaricomycotina</taxon>
        <taxon>Agaricomycetes</taxon>
        <taxon>Russulales</taxon>
        <taxon>Auriscalpiaceae</taxon>
        <taxon>Auriscalpium</taxon>
    </lineage>
</organism>
<sequence length="409" mass="45514">MPNTNENRNTWSEQLDLLHPRQAIIDFLKEKDTEVLDVEFTQCCATTGGPADAAPWQGIFVRNRALTIACADLPLVAMVAKVASSEVDGDGRNNPGGAVFHIFPGNTQKAWARLDRQLEVYKRIKTINSLQTVDDEGWTRKLTVEQPISVGTITISHRTTSQIFTFPALAFEARGLHCHAAHILTPSTTVDPDRPSDFWHLNNGHLSLVKDFLNRCQRVGVCAGKLPHCMVVLNHTGKVFLRGLPNAVILSSMDDREFKSERDSPEARSQAGLKETLHDIELTIRKRKNDLLGTPSLPKSTLGTTPSQKLKAPPKPSFAQTEHTSRTVEPRRPRPRPYIPQRGAPLLHPILLAARPVPSDRILDVQPAESLARIAQFRSATPRVHWASPQLEHSSWAAVDVRRATYLQT</sequence>
<dbReference type="EMBL" id="MU275848">
    <property type="protein sequence ID" value="KAI0051966.1"/>
    <property type="molecule type" value="Genomic_DNA"/>
</dbReference>
<name>A0ACB8S779_9AGAM</name>
<protein>
    <submittedName>
        <fullName evidence="1">Uncharacterized protein</fullName>
    </submittedName>
</protein>
<reference evidence="1" key="2">
    <citation type="journal article" date="2022" name="New Phytol.">
        <title>Evolutionary transition to the ectomycorrhizal habit in the genomes of a hyperdiverse lineage of mushroom-forming fungi.</title>
        <authorList>
            <person name="Looney B."/>
            <person name="Miyauchi S."/>
            <person name="Morin E."/>
            <person name="Drula E."/>
            <person name="Courty P.E."/>
            <person name="Kohler A."/>
            <person name="Kuo A."/>
            <person name="LaButti K."/>
            <person name="Pangilinan J."/>
            <person name="Lipzen A."/>
            <person name="Riley R."/>
            <person name="Andreopoulos W."/>
            <person name="He G."/>
            <person name="Johnson J."/>
            <person name="Nolan M."/>
            <person name="Tritt A."/>
            <person name="Barry K.W."/>
            <person name="Grigoriev I.V."/>
            <person name="Nagy L.G."/>
            <person name="Hibbett D."/>
            <person name="Henrissat B."/>
            <person name="Matheny P.B."/>
            <person name="Labbe J."/>
            <person name="Martin F.M."/>
        </authorList>
    </citation>
    <scope>NUCLEOTIDE SEQUENCE</scope>
    <source>
        <strain evidence="1">FP105234-sp</strain>
    </source>
</reference>
<gene>
    <name evidence="1" type="ORF">FA95DRAFT_1569585</name>
</gene>
<evidence type="ECO:0000313" key="1">
    <source>
        <dbReference type="EMBL" id="KAI0051966.1"/>
    </source>
</evidence>
<dbReference type="Proteomes" id="UP000814033">
    <property type="component" value="Unassembled WGS sequence"/>
</dbReference>
<accession>A0ACB8S779</accession>
<comment type="caution">
    <text evidence="1">The sequence shown here is derived from an EMBL/GenBank/DDBJ whole genome shotgun (WGS) entry which is preliminary data.</text>
</comment>
<evidence type="ECO:0000313" key="2">
    <source>
        <dbReference type="Proteomes" id="UP000814033"/>
    </source>
</evidence>
<reference evidence="1" key="1">
    <citation type="submission" date="2021-02" db="EMBL/GenBank/DDBJ databases">
        <authorList>
            <consortium name="DOE Joint Genome Institute"/>
            <person name="Ahrendt S."/>
            <person name="Looney B.P."/>
            <person name="Miyauchi S."/>
            <person name="Morin E."/>
            <person name="Drula E."/>
            <person name="Courty P.E."/>
            <person name="Chicoki N."/>
            <person name="Fauchery L."/>
            <person name="Kohler A."/>
            <person name="Kuo A."/>
            <person name="Labutti K."/>
            <person name="Pangilinan J."/>
            <person name="Lipzen A."/>
            <person name="Riley R."/>
            <person name="Andreopoulos W."/>
            <person name="He G."/>
            <person name="Johnson J."/>
            <person name="Barry K.W."/>
            <person name="Grigoriev I.V."/>
            <person name="Nagy L."/>
            <person name="Hibbett D."/>
            <person name="Henrissat B."/>
            <person name="Matheny P.B."/>
            <person name="Labbe J."/>
            <person name="Martin F."/>
        </authorList>
    </citation>
    <scope>NUCLEOTIDE SEQUENCE</scope>
    <source>
        <strain evidence="1">FP105234-sp</strain>
    </source>
</reference>
<proteinExistence type="predicted"/>
<keyword evidence="2" id="KW-1185">Reference proteome</keyword>